<evidence type="ECO:0000313" key="1">
    <source>
        <dbReference type="EMBL" id="GBC05549.1"/>
    </source>
</evidence>
<proteinExistence type="predicted"/>
<reference evidence="1 3" key="1">
    <citation type="submission" date="2017-11" db="EMBL/GenBank/DDBJ databases">
        <title>The genome of Rhizophagus clarus HR1 reveals common genetic basis of auxotrophy among arbuscular mycorrhizal fungi.</title>
        <authorList>
            <person name="Kobayashi Y."/>
        </authorList>
    </citation>
    <scope>NUCLEOTIDE SEQUENCE [LARGE SCALE GENOMIC DNA]</scope>
    <source>
        <strain evidence="1 3">HR1</strain>
    </source>
</reference>
<dbReference type="Proteomes" id="UP000615446">
    <property type="component" value="Unassembled WGS sequence"/>
</dbReference>
<dbReference type="AlphaFoldDB" id="A0A2Z6SIF1"/>
<dbReference type="EMBL" id="BLAL01000068">
    <property type="protein sequence ID" value="GES83262.1"/>
    <property type="molecule type" value="Genomic_DNA"/>
</dbReference>
<name>A0A2Z6SIF1_9GLOM</name>
<sequence>MSASTNEHYLMAFLNMNAESGQHPLDVCAGQSIGYEQHLMPLYSIGYEQHLIAPNAEPWIGYEQYPMTLLNMNTEPWIEYEQYPMTLLNMNTEPWIEYEQYPMTLLNMNTEPWIGYEPSIGIGPYSIISHDMYVEPLIDTNEFLQHSISHISLAPNKHTKPSIDIRNGQHVLSVPQAGIFYHQLPPTNSPEFQKILRCNSFIMYRRCIHKVLKGSKTVFCSKLAKETWKSADEKFREFFRKYAKDVISKKNKIYKIVINKRGKSKRKSTKGLSVDQEVHMQQEFQAQSTYQIRSMKPIENI</sequence>
<keyword evidence="3" id="KW-1185">Reference proteome</keyword>
<evidence type="ECO:0000313" key="3">
    <source>
        <dbReference type="Proteomes" id="UP000247702"/>
    </source>
</evidence>
<comment type="caution">
    <text evidence="1">The sequence shown here is derived from an EMBL/GenBank/DDBJ whole genome shotgun (WGS) entry which is preliminary data.</text>
</comment>
<evidence type="ECO:0000313" key="2">
    <source>
        <dbReference type="EMBL" id="GES83262.1"/>
    </source>
</evidence>
<reference evidence="2" key="2">
    <citation type="submission" date="2019-10" db="EMBL/GenBank/DDBJ databases">
        <title>Conservation and host-specific expression of non-tandemly repeated heterogenous ribosome RNA gene in arbuscular mycorrhizal fungi.</title>
        <authorList>
            <person name="Maeda T."/>
            <person name="Kobayashi Y."/>
            <person name="Nakagawa T."/>
            <person name="Ezawa T."/>
            <person name="Yamaguchi K."/>
            <person name="Bino T."/>
            <person name="Nishimoto Y."/>
            <person name="Shigenobu S."/>
            <person name="Kawaguchi M."/>
        </authorList>
    </citation>
    <scope>NUCLEOTIDE SEQUENCE</scope>
    <source>
        <strain evidence="2">HR1</strain>
    </source>
</reference>
<dbReference type="Proteomes" id="UP000247702">
    <property type="component" value="Unassembled WGS sequence"/>
</dbReference>
<gene>
    <name evidence="2" type="ORF">RCL2_001042100</name>
    <name evidence="1" type="ORF">RclHR1_06290004</name>
</gene>
<accession>A0A2Z6SIF1</accession>
<dbReference type="EMBL" id="BEXD01004014">
    <property type="protein sequence ID" value="GBC05549.1"/>
    <property type="molecule type" value="Genomic_DNA"/>
</dbReference>
<protein>
    <submittedName>
        <fullName evidence="1">Uncharacterized protein</fullName>
    </submittedName>
</protein>
<organism evidence="1 3">
    <name type="scientific">Rhizophagus clarus</name>
    <dbReference type="NCBI Taxonomy" id="94130"/>
    <lineage>
        <taxon>Eukaryota</taxon>
        <taxon>Fungi</taxon>
        <taxon>Fungi incertae sedis</taxon>
        <taxon>Mucoromycota</taxon>
        <taxon>Glomeromycotina</taxon>
        <taxon>Glomeromycetes</taxon>
        <taxon>Glomerales</taxon>
        <taxon>Glomeraceae</taxon>
        <taxon>Rhizophagus</taxon>
    </lineage>
</organism>